<evidence type="ECO:0000256" key="3">
    <source>
        <dbReference type="ARBA" id="ARBA00022723"/>
    </source>
</evidence>
<dbReference type="GeneID" id="33359714"/>
<evidence type="ECO:0000313" key="9">
    <source>
        <dbReference type="EMBL" id="ARW66551.1"/>
    </source>
</evidence>
<keyword evidence="3" id="KW-0479">Metal-binding</keyword>
<dbReference type="Gene3D" id="2.40.50.140">
    <property type="entry name" value="Nucleic acid-binding proteins"/>
    <property type="match status" value="1"/>
</dbReference>
<dbReference type="PANTHER" id="PTHR30001">
    <property type="entry name" value="RIBONUCLEASE"/>
    <property type="match status" value="1"/>
</dbReference>
<dbReference type="InterPro" id="IPR019307">
    <property type="entry name" value="RNA-bd_AU-1/RNase_E/G"/>
</dbReference>
<dbReference type="PROSITE" id="PS50126">
    <property type="entry name" value="S1"/>
    <property type="match status" value="1"/>
</dbReference>
<dbReference type="GO" id="GO:0005737">
    <property type="term" value="C:cytoplasm"/>
    <property type="evidence" value="ECO:0007669"/>
    <property type="project" value="TreeGrafter"/>
</dbReference>
<dbReference type="EMBL" id="MF101443">
    <property type="protein sequence ID" value="ARW66551.1"/>
    <property type="molecule type" value="Genomic_DNA"/>
</dbReference>
<protein>
    <submittedName>
        <fullName evidence="9">Ribonuclease E</fullName>
    </submittedName>
</protein>
<comment type="similarity">
    <text evidence="2">Belongs to the RNase E/G family.</text>
</comment>
<feature type="domain" description="S1 motif" evidence="8">
    <location>
        <begin position="35"/>
        <end position="111"/>
    </location>
</feature>
<dbReference type="AlphaFoldDB" id="A0A1Z1MLD1"/>
<keyword evidence="5" id="KW-0460">Magnesium</keyword>
<dbReference type="InterPro" id="IPR003029">
    <property type="entry name" value="S1_domain"/>
</dbReference>
<keyword evidence="9" id="KW-0934">Plastid</keyword>
<dbReference type="InterPro" id="IPR012340">
    <property type="entry name" value="NA-bd_OB-fold"/>
</dbReference>
<dbReference type="GO" id="GO:0004540">
    <property type="term" value="F:RNA nuclease activity"/>
    <property type="evidence" value="ECO:0007669"/>
    <property type="project" value="InterPro"/>
</dbReference>
<accession>A0A1Z1MLD1</accession>
<dbReference type="Pfam" id="PF10150">
    <property type="entry name" value="RNase_E_G"/>
    <property type="match status" value="1"/>
</dbReference>
<evidence type="ECO:0000256" key="7">
    <source>
        <dbReference type="ARBA" id="ARBA00023436"/>
    </source>
</evidence>
<dbReference type="CDD" id="cd04453">
    <property type="entry name" value="S1_RNase_E"/>
    <property type="match status" value="1"/>
</dbReference>
<sequence>MVKKIIVSHFNNVAAILQNNKIEEIVLINYDYQVNDIYIGIVQKIFSSINAAFIKLGKYGKSGFIHINDIKPLKRNRNIPHIIDILSINQFILVQVIKEPSFNKGPRLTTNIHLHGKYLVLMPFCNAILVSNKIYDSNERIYLYSLAVLVKPQLMGLLVKSSAQGITESAILEDLELLIQQWYFIQKVAITSSSPTLIYKDEDLIKKVIRDFYDDNIKKIVIDSKDGLRLIYYYLKKWYCISSLTSTKLQLYNKQDCILEKFYIRKAIQSALKPKVKLLYGGYLIIESYEALTVIDVNSGSFNKSDSSREAILKTNFYAAIEIAYQLKMRNINGVIIIDFIDMYSYRDQLQLLEHFNRLLVYDDAKPQVVQLSELGLLQLTRRRRGQSLYEIFNNSPTKQFKCLGFFLSNQLYFKLSLNISNKYLEKELIANKNMRSLFFSKKFNNSKVLKRKFFCSNKPLYRKYFIFIDELYTISLFNPKANYLIPLIFYSKLIKYKKLFDKL</sequence>
<comment type="cofactor">
    <cofactor evidence="1">
        <name>Mg(2+)</name>
        <dbReference type="ChEBI" id="CHEBI:18420"/>
    </cofactor>
</comment>
<dbReference type="NCBIfam" id="TIGR00757">
    <property type="entry name" value="RNaseEG"/>
    <property type="match status" value="1"/>
</dbReference>
<dbReference type="PANTHER" id="PTHR30001:SF0">
    <property type="entry name" value="RIBONUCLEASE G"/>
    <property type="match status" value="1"/>
</dbReference>
<reference evidence="9" key="1">
    <citation type="journal article" date="2017" name="J. Phycol.">
        <title>Analysis of chloroplast genomes and a supermatrix inform reclassification of the Rhodomelaceae (Rhodophyta).</title>
        <authorList>
            <person name="Diaz-Tapia P."/>
            <person name="Maggs C.A."/>
            <person name="West J.A."/>
            <person name="Verbruggen H."/>
        </authorList>
    </citation>
    <scope>NUCLEOTIDE SEQUENCE</scope>
    <source>
        <strain evidence="9">PD1087</strain>
    </source>
</reference>
<evidence type="ECO:0000256" key="6">
    <source>
        <dbReference type="ARBA" id="ARBA00022884"/>
    </source>
</evidence>
<organism evidence="9">
    <name type="scientific">Dasyclonium flaccidum</name>
    <dbReference type="NCBI Taxonomy" id="2007274"/>
    <lineage>
        <taxon>Eukaryota</taxon>
        <taxon>Rhodophyta</taxon>
        <taxon>Florideophyceae</taxon>
        <taxon>Rhodymeniophycidae</taxon>
        <taxon>Ceramiales</taxon>
        <taxon>Rhodomelaceae</taxon>
        <taxon>Polyzonieae</taxon>
        <taxon>Dasyclonium</taxon>
    </lineage>
</organism>
<dbReference type="GO" id="GO:0046872">
    <property type="term" value="F:metal ion binding"/>
    <property type="evidence" value="ECO:0007669"/>
    <property type="project" value="UniProtKB-KW"/>
</dbReference>
<name>A0A1Z1MLD1_9FLOR</name>
<evidence type="ECO:0000259" key="8">
    <source>
        <dbReference type="PROSITE" id="PS50126"/>
    </source>
</evidence>
<dbReference type="GO" id="GO:0006364">
    <property type="term" value="P:rRNA processing"/>
    <property type="evidence" value="ECO:0007669"/>
    <property type="project" value="TreeGrafter"/>
</dbReference>
<evidence type="ECO:0000256" key="2">
    <source>
        <dbReference type="ARBA" id="ARBA00005522"/>
    </source>
</evidence>
<dbReference type="GO" id="GO:0016787">
    <property type="term" value="F:hydrolase activity"/>
    <property type="evidence" value="ECO:0007669"/>
    <property type="project" value="UniProtKB-KW"/>
</dbReference>
<dbReference type="SUPFAM" id="SSF50249">
    <property type="entry name" value="Nucleic acid-binding proteins"/>
    <property type="match status" value="1"/>
</dbReference>
<keyword evidence="4" id="KW-0378">Hydrolase</keyword>
<dbReference type="GO" id="GO:0003723">
    <property type="term" value="F:RNA binding"/>
    <property type="evidence" value="ECO:0007669"/>
    <property type="project" value="UniProtKB-KW"/>
</dbReference>
<evidence type="ECO:0000256" key="1">
    <source>
        <dbReference type="ARBA" id="ARBA00001946"/>
    </source>
</evidence>
<dbReference type="SMART" id="SM00316">
    <property type="entry name" value="S1"/>
    <property type="match status" value="1"/>
</dbReference>
<evidence type="ECO:0000256" key="4">
    <source>
        <dbReference type="ARBA" id="ARBA00022801"/>
    </source>
</evidence>
<gene>
    <name evidence="9" type="primary">rne</name>
</gene>
<comment type="function">
    <text evidence="7">Involved in intercistronic processing of primary transcripts from chloroplast operons. The endonucleolytic activity of the enzyme depends on the number of phosphates at the 5' end, is inhibited by structured RNA, and preferentially cleaves A/U-rich sequences.</text>
</comment>
<keyword evidence="9" id="KW-0150">Chloroplast</keyword>
<dbReference type="RefSeq" id="YP_009397365.1">
    <property type="nucleotide sequence ID" value="NC_035287.1"/>
</dbReference>
<geneLocation type="chloroplast" evidence="9"/>
<evidence type="ECO:0000256" key="5">
    <source>
        <dbReference type="ARBA" id="ARBA00022842"/>
    </source>
</evidence>
<keyword evidence="6" id="KW-0694">RNA-binding</keyword>
<dbReference type="InterPro" id="IPR004659">
    <property type="entry name" value="RNase_E/G"/>
</dbReference>
<proteinExistence type="inferred from homology"/>